<keyword evidence="2" id="KW-0732">Signal</keyword>
<sequence length="168" mass="17937">MKIRILVALLMLSSIWVSAPGQCKKPEINPIWDSTNNQFRCVDPAAGTGSDHDDSVSPTGTKQSCGAVRENLLKVCPTSDEGKICRGKAKSIFNACYKNGSEDRSAASNTRGQLGKADSSTCMTTYNQQQQACQSRRQTPASPGQPSAPDTCLQDALAAENKCLANSH</sequence>
<gene>
    <name evidence="3" type="ORF">HDF14_004109</name>
</gene>
<evidence type="ECO:0000256" key="1">
    <source>
        <dbReference type="SAM" id="MobiDB-lite"/>
    </source>
</evidence>
<feature type="signal peptide" evidence="2">
    <location>
        <begin position="1"/>
        <end position="19"/>
    </location>
</feature>
<comment type="caution">
    <text evidence="3">The sequence shown here is derived from an EMBL/GenBank/DDBJ whole genome shotgun (WGS) entry which is preliminary data.</text>
</comment>
<proteinExistence type="predicted"/>
<dbReference type="EMBL" id="JACHEB010000010">
    <property type="protein sequence ID" value="MBB5330474.1"/>
    <property type="molecule type" value="Genomic_DNA"/>
</dbReference>
<dbReference type="AlphaFoldDB" id="A0A9X0U5F9"/>
<evidence type="ECO:0000313" key="4">
    <source>
        <dbReference type="Proteomes" id="UP000535182"/>
    </source>
</evidence>
<evidence type="ECO:0000256" key="2">
    <source>
        <dbReference type="SAM" id="SignalP"/>
    </source>
</evidence>
<organism evidence="3 4">
    <name type="scientific">Tunturiibacter gelidiferens</name>
    <dbReference type="NCBI Taxonomy" id="3069689"/>
    <lineage>
        <taxon>Bacteria</taxon>
        <taxon>Pseudomonadati</taxon>
        <taxon>Acidobacteriota</taxon>
        <taxon>Terriglobia</taxon>
        <taxon>Terriglobales</taxon>
        <taxon>Acidobacteriaceae</taxon>
        <taxon>Tunturiibacter</taxon>
    </lineage>
</organism>
<accession>A0A9X0U5F9</accession>
<name>A0A9X0U5F9_9BACT</name>
<feature type="chain" id="PRO_5040736480" description="Secreted protein" evidence="2">
    <location>
        <begin position="20"/>
        <end position="168"/>
    </location>
</feature>
<reference evidence="3 4" key="1">
    <citation type="submission" date="2020-08" db="EMBL/GenBank/DDBJ databases">
        <title>Genomic Encyclopedia of Type Strains, Phase IV (KMG-V): Genome sequencing to study the core and pangenomes of soil and plant-associated prokaryotes.</title>
        <authorList>
            <person name="Whitman W."/>
        </authorList>
    </citation>
    <scope>NUCLEOTIDE SEQUENCE [LARGE SCALE GENOMIC DNA]</scope>
    <source>
        <strain evidence="3 4">X5P2</strain>
    </source>
</reference>
<evidence type="ECO:0000313" key="3">
    <source>
        <dbReference type="EMBL" id="MBB5330474.1"/>
    </source>
</evidence>
<evidence type="ECO:0008006" key="5">
    <source>
        <dbReference type="Google" id="ProtNLM"/>
    </source>
</evidence>
<feature type="region of interest" description="Disordered" evidence="1">
    <location>
        <begin position="132"/>
        <end position="151"/>
    </location>
</feature>
<protein>
    <recommendedName>
        <fullName evidence="5">Secreted protein</fullName>
    </recommendedName>
</protein>
<dbReference type="Proteomes" id="UP000535182">
    <property type="component" value="Unassembled WGS sequence"/>
</dbReference>
<keyword evidence="4" id="KW-1185">Reference proteome</keyword>